<gene>
    <name evidence="2" type="ORF">OWR29_31355</name>
</gene>
<accession>A0ABT4B7N3</accession>
<organism evidence="2 3">
    <name type="scientific">Paractinoplanes pyxinae</name>
    <dbReference type="NCBI Taxonomy" id="2997416"/>
    <lineage>
        <taxon>Bacteria</taxon>
        <taxon>Bacillati</taxon>
        <taxon>Actinomycetota</taxon>
        <taxon>Actinomycetes</taxon>
        <taxon>Micromonosporales</taxon>
        <taxon>Micromonosporaceae</taxon>
        <taxon>Paractinoplanes</taxon>
    </lineage>
</organism>
<name>A0ABT4B7N3_9ACTN</name>
<evidence type="ECO:0000313" key="2">
    <source>
        <dbReference type="EMBL" id="MCY1142517.1"/>
    </source>
</evidence>
<dbReference type="RefSeq" id="WP_267566988.1">
    <property type="nucleotide sequence ID" value="NZ_JAPNTZ010000012.1"/>
</dbReference>
<proteinExistence type="predicted"/>
<comment type="caution">
    <text evidence="2">The sequence shown here is derived from an EMBL/GenBank/DDBJ whole genome shotgun (WGS) entry which is preliminary data.</text>
</comment>
<protein>
    <submittedName>
        <fullName evidence="2">Uncharacterized protein</fullName>
    </submittedName>
</protein>
<sequence length="123" mass="12563">MTTSPAEPVPAAATEVTEEPAAPADEAPPAEEAAPAEATATAPPTTDIVAGQGGVMTDEVGVVTGELTLRTELDGFDATVRVQYKDADEWYTVTGAKAPLHDPKDADAIHAVAVGILNRPDEG</sequence>
<evidence type="ECO:0000313" key="3">
    <source>
        <dbReference type="Proteomes" id="UP001151002"/>
    </source>
</evidence>
<evidence type="ECO:0000256" key="1">
    <source>
        <dbReference type="SAM" id="MobiDB-lite"/>
    </source>
</evidence>
<dbReference type="Proteomes" id="UP001151002">
    <property type="component" value="Unassembled WGS sequence"/>
</dbReference>
<feature type="compositionally biased region" description="Low complexity" evidence="1">
    <location>
        <begin position="1"/>
        <end position="47"/>
    </location>
</feature>
<reference evidence="2" key="1">
    <citation type="submission" date="2022-11" db="EMBL/GenBank/DDBJ databases">
        <authorList>
            <person name="Somphong A."/>
            <person name="Phongsopitanun W."/>
        </authorList>
    </citation>
    <scope>NUCLEOTIDE SEQUENCE</scope>
    <source>
        <strain evidence="2">Pm04-4</strain>
    </source>
</reference>
<dbReference type="EMBL" id="JAPNTZ010000012">
    <property type="protein sequence ID" value="MCY1142517.1"/>
    <property type="molecule type" value="Genomic_DNA"/>
</dbReference>
<feature type="region of interest" description="Disordered" evidence="1">
    <location>
        <begin position="1"/>
        <end position="53"/>
    </location>
</feature>
<keyword evidence="3" id="KW-1185">Reference proteome</keyword>